<feature type="transmembrane region" description="Helical" evidence="8">
    <location>
        <begin position="802"/>
        <end position="823"/>
    </location>
</feature>
<dbReference type="GO" id="GO:0005886">
    <property type="term" value="C:plasma membrane"/>
    <property type="evidence" value="ECO:0007669"/>
    <property type="project" value="TreeGrafter"/>
</dbReference>
<comment type="similarity">
    <text evidence="2">Belongs to the SLC13A/DASS transporter (TC 2.A.47) family. NADC subfamily.</text>
</comment>
<feature type="transmembrane region" description="Helical" evidence="8">
    <location>
        <begin position="829"/>
        <end position="849"/>
    </location>
</feature>
<dbReference type="GO" id="GO:0015141">
    <property type="term" value="F:succinate transmembrane transporter activity"/>
    <property type="evidence" value="ECO:0007669"/>
    <property type="project" value="UniProtKB-ARBA"/>
</dbReference>
<feature type="compositionally biased region" description="Acidic residues" evidence="7">
    <location>
        <begin position="292"/>
        <end position="301"/>
    </location>
</feature>
<comment type="caution">
    <text evidence="9">The sequence shown here is derived from an EMBL/GenBank/DDBJ whole genome shotgun (WGS) entry which is preliminary data.</text>
</comment>
<evidence type="ECO:0000256" key="6">
    <source>
        <dbReference type="ARBA" id="ARBA00023136"/>
    </source>
</evidence>
<accession>A0A2T7PDF5</accession>
<keyword evidence="4 8" id="KW-0812">Transmembrane</keyword>
<protein>
    <recommendedName>
        <fullName evidence="11">Citrate transporter-like domain-containing protein</fullName>
    </recommendedName>
</protein>
<evidence type="ECO:0000256" key="4">
    <source>
        <dbReference type="ARBA" id="ARBA00022692"/>
    </source>
</evidence>
<name>A0A2T7PDF5_POMCA</name>
<comment type="subcellular location">
    <subcellularLocation>
        <location evidence="1">Membrane</location>
        <topology evidence="1">Multi-pass membrane protein</topology>
    </subcellularLocation>
</comment>
<evidence type="ECO:0000256" key="7">
    <source>
        <dbReference type="SAM" id="MobiDB-lite"/>
    </source>
</evidence>
<feature type="transmembrane region" description="Helical" evidence="8">
    <location>
        <begin position="583"/>
        <end position="605"/>
    </location>
</feature>
<evidence type="ECO:0000256" key="5">
    <source>
        <dbReference type="ARBA" id="ARBA00022989"/>
    </source>
</evidence>
<keyword evidence="5 8" id="KW-1133">Transmembrane helix</keyword>
<evidence type="ECO:0008006" key="11">
    <source>
        <dbReference type="Google" id="ProtNLM"/>
    </source>
</evidence>
<dbReference type="OrthoDB" id="6493944at2759"/>
<evidence type="ECO:0000256" key="1">
    <source>
        <dbReference type="ARBA" id="ARBA00004141"/>
    </source>
</evidence>
<feature type="region of interest" description="Disordered" evidence="7">
    <location>
        <begin position="272"/>
        <end position="313"/>
    </location>
</feature>
<feature type="region of interest" description="Disordered" evidence="7">
    <location>
        <begin position="231"/>
        <end position="255"/>
    </location>
</feature>
<feature type="transmembrane region" description="Helical" evidence="8">
    <location>
        <begin position="861"/>
        <end position="883"/>
    </location>
</feature>
<feature type="compositionally biased region" description="Basic residues" evidence="7">
    <location>
        <begin position="505"/>
        <end position="527"/>
    </location>
</feature>
<feature type="compositionally biased region" description="Basic and acidic residues" evidence="7">
    <location>
        <begin position="36"/>
        <end position="49"/>
    </location>
</feature>
<feature type="transmembrane region" description="Helical" evidence="8">
    <location>
        <begin position="378"/>
        <end position="406"/>
    </location>
</feature>
<feature type="transmembrane region" description="Helical" evidence="8">
    <location>
        <begin position="327"/>
        <end position="347"/>
    </location>
</feature>
<dbReference type="CDD" id="cd01115">
    <property type="entry name" value="SLC13_permease"/>
    <property type="match status" value="1"/>
</dbReference>
<reference evidence="9 10" key="1">
    <citation type="submission" date="2018-04" db="EMBL/GenBank/DDBJ databases">
        <title>The genome of golden apple snail Pomacea canaliculata provides insight into stress tolerance and invasive adaptation.</title>
        <authorList>
            <person name="Liu C."/>
            <person name="Liu B."/>
            <person name="Ren Y."/>
            <person name="Zhang Y."/>
            <person name="Wang H."/>
            <person name="Li S."/>
            <person name="Jiang F."/>
            <person name="Yin L."/>
            <person name="Zhang G."/>
            <person name="Qian W."/>
            <person name="Fan W."/>
        </authorList>
    </citation>
    <scope>NUCLEOTIDE SEQUENCE [LARGE SCALE GENOMIC DNA]</scope>
    <source>
        <strain evidence="9">SZHN2017</strain>
        <tissue evidence="9">Muscle</tissue>
    </source>
</reference>
<sequence>MNTAGFDNDLGSSGLHLNIVPNDSSDDNIDEDSLSDIDRSKMNLDEKTRSVASLSQSVGGNTSGYSSGGPEESDPSSLMFQDVPCCTDGGGPTPLHQDVGPTSEESGSSMLPRLPRQKRSFESPEIEDFRYKEILRGNSVEQTDQTSPSSILGQTKQEEVSINPFVNQSVNHAGSNFTRRSSCSNLDKVAQKHSMGDKLEAFDMVSLSSHGSTDAVHVNLRGETEFHTKHAHPATMSPNNHLGSFEPEERQPRSGNGEAVYMNALSIFKAQDEEKGEAGPWRSGTSTNTTDGSDDKDDGLDEGQGKVKVDPPTTEPVLTPLRQVFSLWYMAVIFLTPVLLLPLPLVINTPGECISAQASFSVHVFLEDVPMTSEAKCAYVIFVMAVFWVTEAIPIAMTSLMPVFLLPMMGHVNPVYGRPDGGHCHRDVEPSPPDSLVCDAGGWSRAAMCFRRRLMLGMMLVTWFLSMWMSNTATTAMMLPIVQAVLEQIQDTQDIDASEDDHSHGQKKKKKKAKAGQKKERKGKAKPKQLSMTELGKALSLAIAYSANVGGIGSLTGTGPNLVLLGQSQIIFEQYGLQTPITFASWLVFGLPLSLMLVFIVWIWLQVLFFRCRGGCDCIFKRGSKELEERNQKVRAAIRKEFEKLGPITFAQGTIMVFFGILVALWITRDLGGSGGWGLIFEEGFVSDSTPAVLTAVLFFVLPSSLPDILFPSKRNAKGPRGPIKPLLDWRTLNEKMPWSLYLLLGGGFAIAQAAETSGLSRWLGQKLAVFGALDPWLMLLIICYIVTFATEVTSNTAIATLMMPILAQLALTLGVNPLFFMFPTAITTSFAFMLPVATPPNAIVFAFGTVRVIDMVTCGFILNILCVPCLLLATVTWANAFFHFTTLPPEFLLNANISAAANHSAAF</sequence>
<feature type="compositionally biased region" description="Acidic residues" evidence="7">
    <location>
        <begin position="24"/>
        <end position="35"/>
    </location>
</feature>
<gene>
    <name evidence="9" type="ORF">C0Q70_06862</name>
</gene>
<feature type="region of interest" description="Disordered" evidence="7">
    <location>
        <begin position="493"/>
        <end position="530"/>
    </location>
</feature>
<evidence type="ECO:0000256" key="3">
    <source>
        <dbReference type="ARBA" id="ARBA00022448"/>
    </source>
</evidence>
<evidence type="ECO:0000313" key="10">
    <source>
        <dbReference type="Proteomes" id="UP000245119"/>
    </source>
</evidence>
<dbReference type="PANTHER" id="PTHR10283">
    <property type="entry name" value="SOLUTE CARRIER FAMILY 13 MEMBER"/>
    <property type="match status" value="1"/>
</dbReference>
<evidence type="ECO:0000313" key="9">
    <source>
        <dbReference type="EMBL" id="PVD31450.1"/>
    </source>
</evidence>
<proteinExistence type="inferred from homology"/>
<dbReference type="InterPro" id="IPR031312">
    <property type="entry name" value="Na/sul_symport_CS"/>
</dbReference>
<keyword evidence="10" id="KW-1185">Reference proteome</keyword>
<dbReference type="PROSITE" id="PS01271">
    <property type="entry name" value="NA_SULFATE"/>
    <property type="match status" value="1"/>
</dbReference>
<feature type="transmembrane region" description="Helical" evidence="8">
    <location>
        <begin position="645"/>
        <end position="667"/>
    </location>
</feature>
<feature type="transmembrane region" description="Helical" evidence="8">
    <location>
        <begin position="768"/>
        <end position="790"/>
    </location>
</feature>
<dbReference type="AlphaFoldDB" id="A0A2T7PDF5"/>
<feature type="region of interest" description="Disordered" evidence="7">
    <location>
        <begin position="1"/>
        <end position="117"/>
    </location>
</feature>
<dbReference type="InterPro" id="IPR001898">
    <property type="entry name" value="SLC13A/DASS"/>
</dbReference>
<feature type="compositionally biased region" description="Polar residues" evidence="7">
    <location>
        <begin position="50"/>
        <end position="60"/>
    </location>
</feature>
<evidence type="ECO:0000256" key="2">
    <source>
        <dbReference type="ARBA" id="ARBA00006772"/>
    </source>
</evidence>
<evidence type="ECO:0000256" key="8">
    <source>
        <dbReference type="SAM" id="Phobius"/>
    </source>
</evidence>
<dbReference type="EMBL" id="PZQS01000004">
    <property type="protein sequence ID" value="PVD31450.1"/>
    <property type="molecule type" value="Genomic_DNA"/>
</dbReference>
<dbReference type="Proteomes" id="UP000245119">
    <property type="component" value="Linkage Group LG4"/>
</dbReference>
<keyword evidence="6 8" id="KW-0472">Membrane</keyword>
<keyword evidence="3" id="KW-0813">Transport</keyword>
<dbReference type="Pfam" id="PF00939">
    <property type="entry name" value="Na_sulph_symp"/>
    <property type="match status" value="1"/>
</dbReference>
<feature type="transmembrane region" description="Helical" evidence="8">
    <location>
        <begin position="739"/>
        <end position="756"/>
    </location>
</feature>
<feature type="transmembrane region" description="Helical" evidence="8">
    <location>
        <begin position="692"/>
        <end position="711"/>
    </location>
</feature>
<dbReference type="PANTHER" id="PTHR10283:SF82">
    <property type="entry name" value="SOLUTE CARRIER FAMILY 13 MEMBER 2"/>
    <property type="match status" value="1"/>
</dbReference>
<organism evidence="9 10">
    <name type="scientific">Pomacea canaliculata</name>
    <name type="common">Golden apple snail</name>
    <dbReference type="NCBI Taxonomy" id="400727"/>
    <lineage>
        <taxon>Eukaryota</taxon>
        <taxon>Metazoa</taxon>
        <taxon>Spiralia</taxon>
        <taxon>Lophotrochozoa</taxon>
        <taxon>Mollusca</taxon>
        <taxon>Gastropoda</taxon>
        <taxon>Caenogastropoda</taxon>
        <taxon>Architaenioglossa</taxon>
        <taxon>Ampullarioidea</taxon>
        <taxon>Ampullariidae</taxon>
        <taxon>Pomacea</taxon>
    </lineage>
</organism>